<protein>
    <recommendedName>
        <fullName evidence="5">Vimentin-type intermediate filament-associated coiled-coil protein</fullName>
    </recommendedName>
</protein>
<evidence type="ECO:0000256" key="2">
    <source>
        <dbReference type="SAM" id="MobiDB-lite"/>
    </source>
</evidence>
<dbReference type="Gene3D" id="1.10.287.1490">
    <property type="match status" value="1"/>
</dbReference>
<name>A0AAV6UGZ5_9ARAC</name>
<evidence type="ECO:0000313" key="3">
    <source>
        <dbReference type="EMBL" id="KAG8183048.1"/>
    </source>
</evidence>
<organism evidence="3 4">
    <name type="scientific">Oedothorax gibbosus</name>
    <dbReference type="NCBI Taxonomy" id="931172"/>
    <lineage>
        <taxon>Eukaryota</taxon>
        <taxon>Metazoa</taxon>
        <taxon>Ecdysozoa</taxon>
        <taxon>Arthropoda</taxon>
        <taxon>Chelicerata</taxon>
        <taxon>Arachnida</taxon>
        <taxon>Araneae</taxon>
        <taxon>Araneomorphae</taxon>
        <taxon>Entelegynae</taxon>
        <taxon>Araneoidea</taxon>
        <taxon>Linyphiidae</taxon>
        <taxon>Erigoninae</taxon>
        <taxon>Oedothorax</taxon>
    </lineage>
</organism>
<reference evidence="3 4" key="1">
    <citation type="journal article" date="2022" name="Nat. Ecol. Evol.">
        <title>A masculinizing supergene underlies an exaggerated male reproductive morph in a spider.</title>
        <authorList>
            <person name="Hendrickx F."/>
            <person name="De Corte Z."/>
            <person name="Sonet G."/>
            <person name="Van Belleghem S.M."/>
            <person name="Kostlbacher S."/>
            <person name="Vangestel C."/>
        </authorList>
    </citation>
    <scope>NUCLEOTIDE SEQUENCE [LARGE SCALE GENOMIC DNA]</scope>
    <source>
        <strain evidence="3">W744_W776</strain>
    </source>
</reference>
<evidence type="ECO:0000256" key="1">
    <source>
        <dbReference type="SAM" id="Coils"/>
    </source>
</evidence>
<comment type="caution">
    <text evidence="3">The sequence shown here is derived from an EMBL/GenBank/DDBJ whole genome shotgun (WGS) entry which is preliminary data.</text>
</comment>
<gene>
    <name evidence="3" type="ORF">JTE90_018094</name>
</gene>
<dbReference type="Proteomes" id="UP000827092">
    <property type="component" value="Unassembled WGS sequence"/>
</dbReference>
<proteinExistence type="predicted"/>
<feature type="compositionally biased region" description="Basic residues" evidence="2">
    <location>
        <begin position="133"/>
        <end position="147"/>
    </location>
</feature>
<dbReference type="AlphaFoldDB" id="A0AAV6UGZ5"/>
<dbReference type="EMBL" id="JAFNEN010000434">
    <property type="protein sequence ID" value="KAG8183048.1"/>
    <property type="molecule type" value="Genomic_DNA"/>
</dbReference>
<keyword evidence="1" id="KW-0175">Coiled coil</keyword>
<sequence>MFSSNRGTVNPSPNRTSIKEANDHLQLLHERVMELESTTQQQSLALKDKDELLTTTVRGITELKDTEIQSLSTVIDQLRDRIKKLEHLLREKDQQIETLNHRCSLAEDVASYTPTVEKLLIAMKKLPYKSIKHNSAKSKSRAVRSHSVKMDRKVSSDAGNSHEGLVNSVDGHASIPNQSFTDLRIGRSFNINSNFSLSEDDEPSEML</sequence>
<keyword evidence="4" id="KW-1185">Reference proteome</keyword>
<evidence type="ECO:0008006" key="5">
    <source>
        <dbReference type="Google" id="ProtNLM"/>
    </source>
</evidence>
<evidence type="ECO:0000313" key="4">
    <source>
        <dbReference type="Proteomes" id="UP000827092"/>
    </source>
</evidence>
<feature type="coiled-coil region" evidence="1">
    <location>
        <begin position="68"/>
        <end position="102"/>
    </location>
</feature>
<feature type="region of interest" description="Disordered" evidence="2">
    <location>
        <begin position="133"/>
        <end position="170"/>
    </location>
</feature>
<accession>A0AAV6UGZ5</accession>